<dbReference type="SUPFAM" id="SSF53448">
    <property type="entry name" value="Nucleotide-diphospho-sugar transferases"/>
    <property type="match status" value="1"/>
</dbReference>
<name>A0A1T3ML21_9FLAO</name>
<evidence type="ECO:0008006" key="3">
    <source>
        <dbReference type="Google" id="ProtNLM"/>
    </source>
</evidence>
<dbReference type="Proteomes" id="UP000190813">
    <property type="component" value="Unassembled WGS sequence"/>
</dbReference>
<comment type="caution">
    <text evidence="1">The sequence shown here is derived from an EMBL/GenBank/DDBJ whole genome shotgun (WGS) entry which is preliminary data.</text>
</comment>
<reference evidence="1 2" key="1">
    <citation type="submission" date="2016-06" db="EMBL/GenBank/DDBJ databases">
        <title>Revisiting the taxonomy of the Elizabethkingia Genus based on Whole-Genome Sequencing, Optical Mapping, and MALDI-TOF.</title>
        <authorList>
            <person name="Nicholson A.C."/>
        </authorList>
    </citation>
    <scope>NUCLEOTIDE SEQUENCE [LARGE SCALE GENOMIC DNA]</scope>
    <source>
        <strain evidence="1 2">G4070</strain>
    </source>
</reference>
<protein>
    <recommendedName>
        <fullName evidence="3">Family 2 glycosyl transferase</fullName>
    </recommendedName>
</protein>
<evidence type="ECO:0000313" key="1">
    <source>
        <dbReference type="EMBL" id="OPC65139.1"/>
    </source>
</evidence>
<proteinExistence type="predicted"/>
<gene>
    <name evidence="1" type="ORF">BAZ10_03650</name>
</gene>
<accession>A0A1T3ML21</accession>
<dbReference type="InterPro" id="IPR029044">
    <property type="entry name" value="Nucleotide-diphossugar_trans"/>
</dbReference>
<sequence>MKKIIRSLYYQYLLLFNHTIKKQRKDTSEIPVIIINFNQLYYLKQLVDFLLIRNFKNIIIIDNKSDYPPLLDYYGEINNKVTIELMDKNYGHKVFFESKELLAKYGKGYYIVTDSDIIPNHHLPKNFVHILISVMEQNFEMVNKVGFALDLKSIPDTYPVKTKVLKWENQYWENELCKDIYLAHIDTTFALYKPGYPKRFKDNDFYKAIRIAGNFTAIHGGWYLNPKELSEETKHYLKTSNNSASWKINENGELAEDTMYIE</sequence>
<dbReference type="EMBL" id="MAHX01000015">
    <property type="protein sequence ID" value="OPC65139.1"/>
    <property type="molecule type" value="Genomic_DNA"/>
</dbReference>
<keyword evidence="2" id="KW-1185">Reference proteome</keyword>
<evidence type="ECO:0000313" key="2">
    <source>
        <dbReference type="Proteomes" id="UP000190813"/>
    </source>
</evidence>
<dbReference type="AlphaFoldDB" id="A0A1T3ML21"/>
<organism evidence="1 2">
    <name type="scientific">Elizabethkingia occulta</name>
    <dbReference type="NCBI Taxonomy" id="1867263"/>
    <lineage>
        <taxon>Bacteria</taxon>
        <taxon>Pseudomonadati</taxon>
        <taxon>Bacteroidota</taxon>
        <taxon>Flavobacteriia</taxon>
        <taxon>Flavobacteriales</taxon>
        <taxon>Weeksellaceae</taxon>
        <taxon>Elizabethkingia</taxon>
    </lineage>
</organism>
<dbReference type="RefSeq" id="WP_078771891.1">
    <property type="nucleotide sequence ID" value="NZ_CBCSBR010000031.1"/>
</dbReference>